<evidence type="ECO:0000259" key="1">
    <source>
        <dbReference type="Pfam" id="PF21029"/>
    </source>
</evidence>
<sequence>MDGNISQYYLELSNKPVRFEAVNQLTNVFFDDSNKDVFAVRSGGVMGVVVKSPNNEGKPLNFRMEDHGPVLSIKFSLDHKVLAVQRTNNSVEFMNFDGNKVDSEYSQSCKKNSNVLGFVWTYINEVALITDHGIELYMHLKTTSTSVQWFVWCSFNKIALLASAHGSQLQPVLFKPGSISKLPKVETEPGRMALERDLTLATLYGVPAVLILRHQSGPHTAEVHVYTINGPGQALVKSHVLKLGLSGRFAINVVDDLILVHHQVCIYIVLYQISTKGKPKKRYMFLSLVVTIDIRSQHISGFSIAN</sequence>
<reference evidence="2" key="1">
    <citation type="journal article" date="2023" name="Insect Mol. Biol.">
        <title>Genome sequencing provides insights into the evolution of gene families encoding plant cell wall-degrading enzymes in longhorned beetles.</title>
        <authorList>
            <person name="Shin N.R."/>
            <person name="Okamura Y."/>
            <person name="Kirsch R."/>
            <person name="Pauchet Y."/>
        </authorList>
    </citation>
    <scope>NUCLEOTIDE SEQUENCE</scope>
    <source>
        <strain evidence="2">AMC_N1</strain>
    </source>
</reference>
<name>A0AAV8YDI4_9CUCU</name>
<keyword evidence="3" id="KW-1185">Reference proteome</keyword>
<accession>A0AAV8YDI4</accession>
<comment type="caution">
    <text evidence="2">The sequence shown here is derived from an EMBL/GenBank/DDBJ whole genome shotgun (WGS) entry which is preliminary data.</text>
</comment>
<organism evidence="2 3">
    <name type="scientific">Aromia moschata</name>
    <dbReference type="NCBI Taxonomy" id="1265417"/>
    <lineage>
        <taxon>Eukaryota</taxon>
        <taxon>Metazoa</taxon>
        <taxon>Ecdysozoa</taxon>
        <taxon>Arthropoda</taxon>
        <taxon>Hexapoda</taxon>
        <taxon>Insecta</taxon>
        <taxon>Pterygota</taxon>
        <taxon>Neoptera</taxon>
        <taxon>Endopterygota</taxon>
        <taxon>Coleoptera</taxon>
        <taxon>Polyphaga</taxon>
        <taxon>Cucujiformia</taxon>
        <taxon>Chrysomeloidea</taxon>
        <taxon>Cerambycidae</taxon>
        <taxon>Cerambycinae</taxon>
        <taxon>Callichromatini</taxon>
        <taxon>Aromia</taxon>
    </lineage>
</organism>
<evidence type="ECO:0000313" key="2">
    <source>
        <dbReference type="EMBL" id="KAJ8948873.1"/>
    </source>
</evidence>
<dbReference type="EMBL" id="JAPWTK010000129">
    <property type="protein sequence ID" value="KAJ8948873.1"/>
    <property type="molecule type" value="Genomic_DNA"/>
</dbReference>
<dbReference type="GO" id="GO:0035658">
    <property type="term" value="C:Mon1-Ccz1 complex"/>
    <property type="evidence" value="ECO:0007669"/>
    <property type="project" value="InterPro"/>
</dbReference>
<dbReference type="InterPro" id="IPR049040">
    <property type="entry name" value="RMC1_N"/>
</dbReference>
<proteinExistence type="predicted"/>
<dbReference type="InterPro" id="IPR040371">
    <property type="entry name" value="RMC1"/>
</dbReference>
<dbReference type="GO" id="GO:0010506">
    <property type="term" value="P:regulation of autophagy"/>
    <property type="evidence" value="ECO:0007669"/>
    <property type="project" value="InterPro"/>
</dbReference>
<dbReference type="GO" id="GO:0005765">
    <property type="term" value="C:lysosomal membrane"/>
    <property type="evidence" value="ECO:0007669"/>
    <property type="project" value="TreeGrafter"/>
</dbReference>
<dbReference type="PANTHER" id="PTHR12897:SF4">
    <property type="entry name" value="REGULATOR OF MON1-CCZ1 COMPLEX"/>
    <property type="match status" value="1"/>
</dbReference>
<dbReference type="Pfam" id="PF21029">
    <property type="entry name" value="RMC1_N"/>
    <property type="match status" value="1"/>
</dbReference>
<evidence type="ECO:0000313" key="3">
    <source>
        <dbReference type="Proteomes" id="UP001162162"/>
    </source>
</evidence>
<dbReference type="Proteomes" id="UP001162162">
    <property type="component" value="Unassembled WGS sequence"/>
</dbReference>
<protein>
    <recommendedName>
        <fullName evidence="1">Regulator of MON1-CCZ1 complex N-terminal domain-containing protein</fullName>
    </recommendedName>
</protein>
<dbReference type="AlphaFoldDB" id="A0AAV8YDI4"/>
<dbReference type="SUPFAM" id="SSF117289">
    <property type="entry name" value="Nucleoporin domain"/>
    <property type="match status" value="1"/>
</dbReference>
<dbReference type="GO" id="GO:0031902">
    <property type="term" value="C:late endosome membrane"/>
    <property type="evidence" value="ECO:0007669"/>
    <property type="project" value="TreeGrafter"/>
</dbReference>
<gene>
    <name evidence="2" type="ORF">NQ318_013527</name>
</gene>
<feature type="domain" description="Regulator of MON1-CCZ1 complex N-terminal" evidence="1">
    <location>
        <begin position="28"/>
        <end position="140"/>
    </location>
</feature>
<dbReference type="PANTHER" id="PTHR12897">
    <property type="entry name" value="COLON CANCER-ASSOCIATED PROTEIN MIC1"/>
    <property type="match status" value="1"/>
</dbReference>